<dbReference type="GO" id="GO:0016020">
    <property type="term" value="C:membrane"/>
    <property type="evidence" value="ECO:0007669"/>
    <property type="project" value="UniProtKB-SubCell"/>
</dbReference>
<gene>
    <name evidence="6" type="ORF">ECPE_LOCUS15498</name>
</gene>
<keyword evidence="3 5" id="KW-1133">Transmembrane helix</keyword>
<name>A0A183B8G3_9TREM</name>
<evidence type="ECO:0000256" key="2">
    <source>
        <dbReference type="ARBA" id="ARBA00022692"/>
    </source>
</evidence>
<evidence type="ECO:0000256" key="3">
    <source>
        <dbReference type="ARBA" id="ARBA00022989"/>
    </source>
</evidence>
<evidence type="ECO:0000313" key="8">
    <source>
        <dbReference type="WBParaSite" id="ECPE_0001553801-mRNA-1"/>
    </source>
</evidence>
<organism evidence="8">
    <name type="scientific">Echinostoma caproni</name>
    <dbReference type="NCBI Taxonomy" id="27848"/>
    <lineage>
        <taxon>Eukaryota</taxon>
        <taxon>Metazoa</taxon>
        <taxon>Spiralia</taxon>
        <taxon>Lophotrochozoa</taxon>
        <taxon>Platyhelminthes</taxon>
        <taxon>Trematoda</taxon>
        <taxon>Digenea</taxon>
        <taxon>Plagiorchiida</taxon>
        <taxon>Echinostomata</taxon>
        <taxon>Echinostomatoidea</taxon>
        <taxon>Echinostomatidae</taxon>
        <taxon>Echinostoma</taxon>
    </lineage>
</organism>
<evidence type="ECO:0000256" key="1">
    <source>
        <dbReference type="ARBA" id="ARBA00004141"/>
    </source>
</evidence>
<proteinExistence type="predicted"/>
<sequence>MLAVLVACGFTGLCATFQSSLIATCIGHTMVFGSSAKAYIGLVGVFVGIGQILGSLLVQLRRWIPSTGLLTIFGYPCALLSSFLCLIMLPADSPMRDTSAPTYFTPK</sequence>
<protein>
    <submittedName>
        <fullName evidence="8">Nodulin-like domain-containing protein</fullName>
    </submittedName>
</protein>
<dbReference type="EMBL" id="UZAN01060780">
    <property type="protein sequence ID" value="VDP92770.1"/>
    <property type="molecule type" value="Genomic_DNA"/>
</dbReference>
<dbReference type="InterPro" id="IPR010291">
    <property type="entry name" value="Ion_channel_UNC-93"/>
</dbReference>
<feature type="transmembrane region" description="Helical" evidence="5">
    <location>
        <begin position="38"/>
        <end position="58"/>
    </location>
</feature>
<reference evidence="6 7" key="2">
    <citation type="submission" date="2018-11" db="EMBL/GenBank/DDBJ databases">
        <authorList>
            <consortium name="Pathogen Informatics"/>
        </authorList>
    </citation>
    <scope>NUCLEOTIDE SEQUENCE [LARGE SCALE GENOMIC DNA]</scope>
    <source>
        <strain evidence="6 7">Egypt</strain>
    </source>
</reference>
<accession>A0A183B8G3</accession>
<evidence type="ECO:0000313" key="6">
    <source>
        <dbReference type="EMBL" id="VDP92770.1"/>
    </source>
</evidence>
<evidence type="ECO:0000313" key="7">
    <source>
        <dbReference type="Proteomes" id="UP000272942"/>
    </source>
</evidence>
<reference evidence="8" key="1">
    <citation type="submission" date="2016-06" db="UniProtKB">
        <authorList>
            <consortium name="WormBaseParasite"/>
        </authorList>
    </citation>
    <scope>IDENTIFICATION</scope>
</reference>
<dbReference type="Proteomes" id="UP000272942">
    <property type="component" value="Unassembled WGS sequence"/>
</dbReference>
<keyword evidence="2 5" id="KW-0812">Transmembrane</keyword>
<comment type="subcellular location">
    <subcellularLocation>
        <location evidence="1">Membrane</location>
        <topology evidence="1">Multi-pass membrane protein</topology>
    </subcellularLocation>
</comment>
<dbReference type="AlphaFoldDB" id="A0A183B8G3"/>
<dbReference type="Pfam" id="PF05978">
    <property type="entry name" value="UNC-93"/>
    <property type="match status" value="1"/>
</dbReference>
<keyword evidence="4 5" id="KW-0472">Membrane</keyword>
<feature type="transmembrane region" description="Helical" evidence="5">
    <location>
        <begin position="70"/>
        <end position="89"/>
    </location>
</feature>
<evidence type="ECO:0000256" key="4">
    <source>
        <dbReference type="ARBA" id="ARBA00023136"/>
    </source>
</evidence>
<keyword evidence="7" id="KW-1185">Reference proteome</keyword>
<dbReference type="OrthoDB" id="196103at2759"/>
<evidence type="ECO:0000256" key="5">
    <source>
        <dbReference type="SAM" id="Phobius"/>
    </source>
</evidence>
<dbReference type="WBParaSite" id="ECPE_0001553801-mRNA-1">
    <property type="protein sequence ID" value="ECPE_0001553801-mRNA-1"/>
    <property type="gene ID" value="ECPE_0001553801"/>
</dbReference>